<accession>A0A078KIU7</accession>
<dbReference type="Proteomes" id="UP000072904">
    <property type="component" value="Chromosome 10"/>
</dbReference>
<reference evidence="4" key="2">
    <citation type="submission" date="2014-05" db="EMBL/GenBank/DDBJ databases">
        <authorList>
            <person name="Aslett A.Martin."/>
            <person name="De Silva Nishadi"/>
        </authorList>
    </citation>
    <scope>NUCLEOTIDE SEQUENCE</scope>
    <source>
        <strain evidence="4">YM</strain>
    </source>
</reference>
<dbReference type="Proteomes" id="UP000072874">
    <property type="component" value="Chromosome 10"/>
</dbReference>
<feature type="signal peptide" evidence="3">
    <location>
        <begin position="1"/>
        <end position="22"/>
    </location>
</feature>
<feature type="compositionally biased region" description="Low complexity" evidence="2">
    <location>
        <begin position="298"/>
        <end position="310"/>
    </location>
</feature>
<feature type="compositionally biased region" description="Polar residues" evidence="2">
    <location>
        <begin position="811"/>
        <end position="835"/>
    </location>
</feature>
<dbReference type="VEuPathDB" id="PlasmoDB:PYYM_1010100"/>
<evidence type="ECO:0000313" key="5">
    <source>
        <dbReference type="EMBL" id="VTZ78835.1"/>
    </source>
</evidence>
<evidence type="ECO:0000313" key="7">
    <source>
        <dbReference type="Proteomes" id="UP000072904"/>
    </source>
</evidence>
<feature type="region of interest" description="Disordered" evidence="2">
    <location>
        <begin position="297"/>
        <end position="463"/>
    </location>
</feature>
<reference evidence="5" key="4">
    <citation type="submission" date="2019-05" db="EMBL/GenBank/DDBJ databases">
        <authorList>
            <consortium name="Pathogen Informatics"/>
        </authorList>
    </citation>
    <scope>NUCLEOTIDE SEQUENCE</scope>
    <source>
        <strain evidence="5">17X</strain>
    </source>
</reference>
<feature type="coiled-coil region" evidence="1">
    <location>
        <begin position="171"/>
        <end position="205"/>
    </location>
</feature>
<evidence type="ECO:0000256" key="3">
    <source>
        <dbReference type="SAM" id="SignalP"/>
    </source>
</evidence>
<feature type="region of interest" description="Disordered" evidence="2">
    <location>
        <begin position="710"/>
        <end position="734"/>
    </location>
</feature>
<dbReference type="OrthoDB" id="372932at2759"/>
<feature type="compositionally biased region" description="Polar residues" evidence="2">
    <location>
        <begin position="313"/>
        <end position="328"/>
    </location>
</feature>
<feature type="compositionally biased region" description="Acidic residues" evidence="2">
    <location>
        <begin position="360"/>
        <end position="370"/>
    </location>
</feature>
<dbReference type="GeneID" id="3807483"/>
<evidence type="ECO:0000256" key="2">
    <source>
        <dbReference type="SAM" id="MobiDB-lite"/>
    </source>
</evidence>
<evidence type="ECO:0000313" key="4">
    <source>
        <dbReference type="EMBL" id="CDU84939.1"/>
    </source>
</evidence>
<feature type="compositionally biased region" description="Polar residues" evidence="2">
    <location>
        <begin position="718"/>
        <end position="734"/>
    </location>
</feature>
<feature type="compositionally biased region" description="Acidic residues" evidence="2">
    <location>
        <begin position="851"/>
        <end position="870"/>
    </location>
</feature>
<feature type="compositionally biased region" description="Polar residues" evidence="2">
    <location>
        <begin position="78"/>
        <end position="94"/>
    </location>
</feature>
<feature type="compositionally biased region" description="Low complexity" evidence="2">
    <location>
        <begin position="836"/>
        <end position="850"/>
    </location>
</feature>
<feature type="compositionally biased region" description="Low complexity" evidence="2">
    <location>
        <begin position="533"/>
        <end position="542"/>
    </location>
</feature>
<reference evidence="6 7" key="1">
    <citation type="journal article" date="2014" name="BMC Biol.">
        <title>A comprehensive evaluation of rodent malaria parasite genomes and gene expression.</title>
        <authorList>
            <person name="Otto T.D."/>
            <person name="Bohme U."/>
            <person name="Jackson A.P."/>
            <person name="Hunt M."/>
            <person name="Franke-Fayard B."/>
            <person name="Hoeijmakers W.A."/>
            <person name="Religa A.A."/>
            <person name="Robertson L."/>
            <person name="Sanders M."/>
            <person name="Ogun S.A."/>
            <person name="Cunningham D."/>
            <person name="Erhart A."/>
            <person name="Billker O."/>
            <person name="Khan S.M."/>
            <person name="Stunnenberg H.G."/>
            <person name="Langhorne J."/>
            <person name="Holder A.A."/>
            <person name="Waters A.P."/>
            <person name="Newbold C.I."/>
            <person name="Pain A."/>
            <person name="Berriman M."/>
            <person name="Janse C.J."/>
        </authorList>
    </citation>
    <scope>NUCLEOTIDE SEQUENCE [LARGE SCALE GENOMIC DNA]</scope>
    <source>
        <strain evidence="5 6">17X</strain>
        <strain evidence="4 7">YM</strain>
    </source>
</reference>
<evidence type="ECO:0000256" key="1">
    <source>
        <dbReference type="SAM" id="Coils"/>
    </source>
</evidence>
<name>A0A078KIU7_PLAYE</name>
<gene>
    <name evidence="5" type="ORF">PY17X_1010100</name>
    <name evidence="4" type="ORF">PYYM_1010100</name>
</gene>
<dbReference type="VEuPathDB" id="PlasmoDB:PY02301"/>
<dbReference type="EMBL" id="LM993664">
    <property type="protein sequence ID" value="VTZ78835.1"/>
    <property type="molecule type" value="Genomic_DNA"/>
</dbReference>
<dbReference type="KEGG" id="pyo:PY17X_1010100"/>
<sequence>MKIIIPKVLAIIALINYVSVSGSNKNCSLDIKSTINKGKDDADNKDQSGVPNGNANDDKTSNNDNTNNNEQNNAQNGDALNNKNANSNDPIDVVNNSEQSIKGLSFDKLANGEKIKSILDSLIENEKNDNGTNGKDMYKVMMSNIFKGIDNGADNDTTNSQNNEVDNVGNFNMSQENHEQLENLKKNIENALKERGINIDELSNNFLNGNKEEGKDAFMELLKSMSQDDNLIMNLPDFTQNGNFPNLDIPNIFSLSDDDLNSIDYNIIEKNNENALNATNDNTKENEDVNEDKYTLFDNSNSDENVNNEDSTIENVQPSNDENLISNGDSALDSDVDSVSGNDSGYLTESDNDSGYLTETDSDNMIDSDSDVNYLTGSEFSDIDSSVTDSGSESGSESENNVENNAENNENSTQEIEDSETNNGEEELIASSSTNNNQKDNAPSLQENEHIKPNIVKPSASKVEVVDQTIKKTPKKNKKYVKKPNFPKTNLRRFPFEQSKINEMLESFENSEFYKTILKNILDKYVILDDNDQNGGKNNGNNNKKDEEDEINIKEFSVKDLKQLIQDNILDYSDLTEEELTKLAGPDKAFYDLSPYANEDKDFSINEGSTLENEQLATYLNKFGQYHMSYDNKTLDYLKQKKSEKKEEDQEDENFYDAYKQIKSSYSGIPSNYYHQAPQLIGDKYVFTSVYDQKKDLIKFLKKTNGKSIYTHPDELENGNTANKTGSDQTGKSSDIKQLQKLSYYKRKNAYNILVEQRRIEKEEKEKMEKKAKTPNKLVNDDYIQHLNNGGLNKNTVLFSKDELDKMVNGKYSQSGNSNGDSANKNLDNITANIKNVNNEQNDNQSNSVVNDDENDENELLEDYPEDEDE</sequence>
<dbReference type="RefSeq" id="XP_730173.1">
    <property type="nucleotide sequence ID" value="XM_725080.1"/>
</dbReference>
<dbReference type="AlphaFoldDB" id="A0A078KIU7"/>
<protein>
    <submittedName>
        <fullName evidence="4 5">Translocon component PTEX150</fullName>
    </submittedName>
</protein>
<keyword evidence="1" id="KW-0175">Coiled coil</keyword>
<feature type="region of interest" description="Disordered" evidence="2">
    <location>
        <begin position="810"/>
        <end position="870"/>
    </location>
</feature>
<feature type="compositionally biased region" description="Low complexity" evidence="2">
    <location>
        <begin position="329"/>
        <end position="345"/>
    </location>
</feature>
<feature type="compositionally biased region" description="Polar residues" evidence="2">
    <location>
        <begin position="347"/>
        <end position="359"/>
    </location>
</feature>
<keyword evidence="3" id="KW-0732">Signal</keyword>
<dbReference type="VEuPathDB" id="PlasmoDB:PY17X_1010100"/>
<evidence type="ECO:0000313" key="6">
    <source>
        <dbReference type="Proteomes" id="UP000072874"/>
    </source>
</evidence>
<feature type="compositionally biased region" description="Low complexity" evidence="2">
    <location>
        <begin position="384"/>
        <end position="413"/>
    </location>
</feature>
<reference evidence="5" key="3">
    <citation type="submission" date="2014-05" db="EMBL/GenBank/DDBJ databases">
        <authorList>
            <person name="Aslett M.A."/>
            <person name="De Silva N."/>
        </authorList>
    </citation>
    <scope>NUCLEOTIDE SEQUENCE</scope>
    <source>
        <strain evidence="5">17X</strain>
    </source>
</reference>
<feature type="compositionally biased region" description="Polar residues" evidence="2">
    <location>
        <begin position="430"/>
        <end position="446"/>
    </location>
</feature>
<feature type="compositionally biased region" description="Basic and acidic residues" evidence="2">
    <location>
        <begin position="37"/>
        <end position="46"/>
    </location>
</feature>
<feature type="region of interest" description="Disordered" evidence="2">
    <location>
        <begin position="35"/>
        <end position="94"/>
    </location>
</feature>
<feature type="region of interest" description="Disordered" evidence="2">
    <location>
        <begin position="529"/>
        <end position="548"/>
    </location>
</feature>
<feature type="compositionally biased region" description="Acidic residues" evidence="2">
    <location>
        <begin position="415"/>
        <end position="428"/>
    </location>
</feature>
<dbReference type="VEuPathDB" id="PlasmoDB:Py17XNL_001002154"/>
<proteinExistence type="predicted"/>
<dbReference type="EMBL" id="LK934638">
    <property type="protein sequence ID" value="CDU84939.1"/>
    <property type="molecule type" value="Genomic_DNA"/>
</dbReference>
<dbReference type="OMA" id="YVFTSVY"/>
<feature type="chain" id="PRO_5014502267" evidence="3">
    <location>
        <begin position="23"/>
        <end position="870"/>
    </location>
</feature>
<organism evidence="4 7">
    <name type="scientific">Plasmodium yoelii</name>
    <dbReference type="NCBI Taxonomy" id="5861"/>
    <lineage>
        <taxon>Eukaryota</taxon>
        <taxon>Sar</taxon>
        <taxon>Alveolata</taxon>
        <taxon>Apicomplexa</taxon>
        <taxon>Aconoidasida</taxon>
        <taxon>Haemosporida</taxon>
        <taxon>Plasmodiidae</taxon>
        <taxon>Plasmodium</taxon>
        <taxon>Plasmodium (Vinckeia)</taxon>
    </lineage>
</organism>
<feature type="compositionally biased region" description="Low complexity" evidence="2">
    <location>
        <begin position="62"/>
        <end position="76"/>
    </location>
</feature>